<evidence type="ECO:0000313" key="1">
    <source>
        <dbReference type="EMBL" id="THD28582.1"/>
    </source>
</evidence>
<name>A0A2H1CXY6_FASHE</name>
<dbReference type="Proteomes" id="UP000230066">
    <property type="component" value="Unassembled WGS sequence"/>
</dbReference>
<proteinExistence type="predicted"/>
<organism evidence="1 2">
    <name type="scientific">Fasciola hepatica</name>
    <name type="common">Liver fluke</name>
    <dbReference type="NCBI Taxonomy" id="6192"/>
    <lineage>
        <taxon>Eukaryota</taxon>
        <taxon>Metazoa</taxon>
        <taxon>Spiralia</taxon>
        <taxon>Lophotrochozoa</taxon>
        <taxon>Platyhelminthes</taxon>
        <taxon>Trematoda</taxon>
        <taxon>Digenea</taxon>
        <taxon>Plagiorchiida</taxon>
        <taxon>Echinostomata</taxon>
        <taxon>Echinostomatoidea</taxon>
        <taxon>Fasciolidae</taxon>
        <taxon>Fasciola</taxon>
    </lineage>
</organism>
<evidence type="ECO:0000313" key="2">
    <source>
        <dbReference type="Proteomes" id="UP000230066"/>
    </source>
</evidence>
<keyword evidence="2" id="KW-1185">Reference proteome</keyword>
<comment type="caution">
    <text evidence="1">The sequence shown here is derived from an EMBL/GenBank/DDBJ whole genome shotgun (WGS) entry which is preliminary data.</text>
</comment>
<protein>
    <submittedName>
        <fullName evidence="1">Myelin proteolipid</fullName>
    </submittedName>
</protein>
<dbReference type="EMBL" id="JXXN02000117">
    <property type="protein sequence ID" value="THD28582.1"/>
    <property type="molecule type" value="Genomic_DNA"/>
</dbReference>
<sequence>MVLIIVICSILVTSATHGRIYRGGRHSIGSKSSAYTLMCSSHSAVVSWPVSLAFLATPTLGWIMPSSISTTELTRVCHGLSARRPGPDGRTAPSLEELILRNESSPVNHKYIA</sequence>
<reference evidence="1" key="1">
    <citation type="submission" date="2019-03" db="EMBL/GenBank/DDBJ databases">
        <title>Improved annotation for the trematode Fasciola hepatica.</title>
        <authorList>
            <person name="Choi Y.-J."/>
            <person name="Martin J."/>
            <person name="Mitreva M."/>
        </authorList>
    </citation>
    <scope>NUCLEOTIDE SEQUENCE [LARGE SCALE GENOMIC DNA]</scope>
</reference>
<dbReference type="AlphaFoldDB" id="A0A2H1CXY6"/>
<accession>A0A2H1CXY6</accession>
<gene>
    <name evidence="1" type="ORF">D915_000578</name>
</gene>